<evidence type="ECO:0000256" key="11">
    <source>
        <dbReference type="ARBA" id="ARBA00023136"/>
    </source>
</evidence>
<feature type="transmembrane region" description="Helical" evidence="13">
    <location>
        <begin position="12"/>
        <end position="33"/>
    </location>
</feature>
<evidence type="ECO:0000256" key="5">
    <source>
        <dbReference type="ARBA" id="ARBA00022617"/>
    </source>
</evidence>
<evidence type="ECO:0000313" key="15">
    <source>
        <dbReference type="EMBL" id="ALR76823.1"/>
    </source>
</evidence>
<keyword evidence="3" id="KW-0813">Transport</keyword>
<evidence type="ECO:0000256" key="10">
    <source>
        <dbReference type="ARBA" id="ARBA00023004"/>
    </source>
</evidence>
<dbReference type="KEGG" id="kle:AO703_11085"/>
<comment type="cofactor">
    <cofactor evidence="1">
        <name>heme b</name>
        <dbReference type="ChEBI" id="CHEBI:60344"/>
    </cofactor>
</comment>
<dbReference type="GO" id="GO:0046872">
    <property type="term" value="F:metal ion binding"/>
    <property type="evidence" value="ECO:0007669"/>
    <property type="project" value="UniProtKB-KW"/>
</dbReference>
<name>A0A806XAU4_9ENTR</name>
<evidence type="ECO:0000256" key="12">
    <source>
        <dbReference type="ARBA" id="ARBA00037975"/>
    </source>
</evidence>
<evidence type="ECO:0000256" key="7">
    <source>
        <dbReference type="ARBA" id="ARBA00022723"/>
    </source>
</evidence>
<evidence type="ECO:0000256" key="3">
    <source>
        <dbReference type="ARBA" id="ARBA00022448"/>
    </source>
</evidence>
<keyword evidence="11 13" id="KW-0472">Membrane</keyword>
<feature type="transmembrane region" description="Helical" evidence="13">
    <location>
        <begin position="83"/>
        <end position="106"/>
    </location>
</feature>
<dbReference type="GO" id="GO:0005886">
    <property type="term" value="C:plasma membrane"/>
    <property type="evidence" value="ECO:0007669"/>
    <property type="project" value="UniProtKB-SubCell"/>
</dbReference>
<dbReference type="EMBL" id="CP012871">
    <property type="protein sequence ID" value="ALR76823.1"/>
    <property type="molecule type" value="Genomic_DNA"/>
</dbReference>
<evidence type="ECO:0000259" key="14">
    <source>
        <dbReference type="Pfam" id="PF01292"/>
    </source>
</evidence>
<dbReference type="PANTHER" id="PTHR30529">
    <property type="entry name" value="CYTOCHROME B561"/>
    <property type="match status" value="1"/>
</dbReference>
<keyword evidence="9 13" id="KW-1133">Transmembrane helix</keyword>
<dbReference type="GO" id="GO:0009055">
    <property type="term" value="F:electron transfer activity"/>
    <property type="evidence" value="ECO:0007669"/>
    <property type="project" value="InterPro"/>
</dbReference>
<keyword evidence="10" id="KW-0408">Iron</keyword>
<protein>
    <submittedName>
        <fullName evidence="15">Cytochrome B</fullName>
    </submittedName>
</protein>
<dbReference type="Pfam" id="PF01292">
    <property type="entry name" value="Ni_hydr_CYTB"/>
    <property type="match status" value="1"/>
</dbReference>
<dbReference type="InterPro" id="IPR011577">
    <property type="entry name" value="Cyt_b561_bac/Ni-Hgenase"/>
</dbReference>
<comment type="subcellular location">
    <subcellularLocation>
        <location evidence="2">Cell membrane</location>
        <topology evidence="2">Multi-pass membrane protein</topology>
    </subcellularLocation>
</comment>
<dbReference type="GO" id="GO:0020037">
    <property type="term" value="F:heme binding"/>
    <property type="evidence" value="ECO:0007669"/>
    <property type="project" value="TreeGrafter"/>
</dbReference>
<evidence type="ECO:0000256" key="8">
    <source>
        <dbReference type="ARBA" id="ARBA00022982"/>
    </source>
</evidence>
<keyword evidence="4" id="KW-1003">Cell membrane</keyword>
<keyword evidence="6 13" id="KW-0812">Transmembrane</keyword>
<proteinExistence type="inferred from homology"/>
<dbReference type="PANTHER" id="PTHR30529:SF4">
    <property type="entry name" value="SUPEROXIDE OXIDASE CYBB"/>
    <property type="match status" value="1"/>
</dbReference>
<dbReference type="AlphaFoldDB" id="A0A806XAU4"/>
<keyword evidence="8" id="KW-0249">Electron transport</keyword>
<dbReference type="SUPFAM" id="SSF81342">
    <property type="entry name" value="Transmembrane di-heme cytochromes"/>
    <property type="match status" value="1"/>
</dbReference>
<gene>
    <name evidence="15" type="ORF">AO703_11085</name>
</gene>
<evidence type="ECO:0000256" key="1">
    <source>
        <dbReference type="ARBA" id="ARBA00001970"/>
    </source>
</evidence>
<feature type="transmembrane region" description="Helical" evidence="13">
    <location>
        <begin position="143"/>
        <end position="162"/>
    </location>
</feature>
<accession>A0A806XAU4</accession>
<feature type="transmembrane region" description="Helical" evidence="13">
    <location>
        <begin position="39"/>
        <end position="62"/>
    </location>
</feature>
<evidence type="ECO:0000256" key="6">
    <source>
        <dbReference type="ARBA" id="ARBA00022692"/>
    </source>
</evidence>
<dbReference type="GO" id="GO:0022904">
    <property type="term" value="P:respiratory electron transport chain"/>
    <property type="evidence" value="ECO:0007669"/>
    <property type="project" value="InterPro"/>
</dbReference>
<sequence>MRDKYSSLQIGIHWMVFLLVIVTYCAMELRGFFPRDYRPYFNMVHVSGGIAILLLMATRLLVRLKRPAPPIVPKPKAMVTGMSHLGHLVVYLLFIVLPVLGLAMMYSRGNPWIAFGMTMPHAAEANFDLADNLQEYHVLLANLGYYVIGLHALAALVHHYFWKDNTLLRMMPRK</sequence>
<keyword evidence="5" id="KW-0349">Heme</keyword>
<feature type="domain" description="Cytochrome b561 bacterial/Ni-hydrogenase" evidence="14">
    <location>
        <begin position="5"/>
        <end position="172"/>
    </location>
</feature>
<reference evidence="16" key="1">
    <citation type="submission" date="2015-10" db="EMBL/GenBank/DDBJ databases">
        <title>Complete Genome Sequencing of Klebsiella sp. strain G5.</title>
        <authorList>
            <person name="Chan K.-G."/>
            <person name="Chen J.-W."/>
        </authorList>
    </citation>
    <scope>NUCLEOTIDE SEQUENCE [LARGE SCALE GENOMIC DNA]</scope>
    <source>
        <strain evidence="16">G5</strain>
    </source>
</reference>
<dbReference type="OMA" id="FIKGWHE"/>
<dbReference type="InterPro" id="IPR052168">
    <property type="entry name" value="Cytochrome_b561_oxidase"/>
</dbReference>
<evidence type="ECO:0000256" key="13">
    <source>
        <dbReference type="SAM" id="Phobius"/>
    </source>
</evidence>
<dbReference type="Proteomes" id="UP000069162">
    <property type="component" value="Chromosome"/>
</dbReference>
<comment type="similarity">
    <text evidence="12">Belongs to the cytochrome b561 family.</text>
</comment>
<dbReference type="RefSeq" id="WP_013366210.1">
    <property type="nucleotide sequence ID" value="NZ_CP012871.1"/>
</dbReference>
<keyword evidence="7" id="KW-0479">Metal-binding</keyword>
<evidence type="ECO:0000256" key="4">
    <source>
        <dbReference type="ARBA" id="ARBA00022475"/>
    </source>
</evidence>
<evidence type="ECO:0000256" key="9">
    <source>
        <dbReference type="ARBA" id="ARBA00022989"/>
    </source>
</evidence>
<dbReference type="NCBIfam" id="NF008566">
    <property type="entry name" value="PRK11513.1"/>
    <property type="match status" value="1"/>
</dbReference>
<evidence type="ECO:0000256" key="2">
    <source>
        <dbReference type="ARBA" id="ARBA00004651"/>
    </source>
</evidence>
<dbReference type="InterPro" id="IPR016174">
    <property type="entry name" value="Di-haem_cyt_TM"/>
</dbReference>
<organism evidence="15 16">
    <name type="scientific">[Enterobacter] lignolyticus</name>
    <dbReference type="NCBI Taxonomy" id="1334193"/>
    <lineage>
        <taxon>Bacteria</taxon>
        <taxon>Pseudomonadati</taxon>
        <taxon>Pseudomonadota</taxon>
        <taxon>Gammaproteobacteria</taxon>
        <taxon>Enterobacterales</taxon>
        <taxon>Enterobacteriaceae</taxon>
        <taxon>Pluralibacter</taxon>
    </lineage>
</organism>
<evidence type="ECO:0000313" key="16">
    <source>
        <dbReference type="Proteomes" id="UP000069162"/>
    </source>
</evidence>
<dbReference type="OrthoDB" id="8589936at2"/>